<dbReference type="GO" id="GO:0055085">
    <property type="term" value="P:transmembrane transport"/>
    <property type="evidence" value="ECO:0007669"/>
    <property type="project" value="TreeGrafter"/>
</dbReference>
<accession>A0A9W8QYJ4</accession>
<dbReference type="GO" id="GO:0016020">
    <property type="term" value="C:membrane"/>
    <property type="evidence" value="ECO:0007669"/>
    <property type="project" value="TreeGrafter"/>
</dbReference>
<feature type="region of interest" description="Disordered" evidence="1">
    <location>
        <begin position="691"/>
        <end position="773"/>
    </location>
</feature>
<feature type="transmembrane region" description="Helical" evidence="2">
    <location>
        <begin position="334"/>
        <end position="355"/>
    </location>
</feature>
<evidence type="ECO:0000256" key="1">
    <source>
        <dbReference type="SAM" id="MobiDB-lite"/>
    </source>
</evidence>
<sequence>MFTATGRSAVRLLILLLVAPATGTFLQWSLCDDSRGSGTIPYGLNARLVRTPGNASAATSRLVVNLARHQSGVTCRNTPGTVAFDNDAWPEAMVQLDWNGPRRPESFSGKTKARLDCEDFIGDNRPAYLPVNSSRVSMELLNDDIGVLPALSTLRFQAYLNSPVFAEAHCIASLITPAIPLALSSGLRYGSLAVFLFVFLVSGLRTIAAASGSQHQNEDQDSDGGAPASAPVLPCVSDCLHFLQFVFLTGGLSLFYPGFYPAAVGHLNWFALFADLALPIKSFVPGPTAAPVRMASTYPGISDGLYEVNGTYGGYLGLEVMTQMVGAPMTCDTWLLMVLFTACIAAALGLFLWLLETVRPRNVLGLPLLGPGAGTGRWALVTRIGNGVLRLVLSYITLPLIAMSTYQLNLSGSLGAGHMSLAIVVLLFITLAFAWLAVCLPVASLGALVFEAKHSYQRVGGLEGERDEDFEEERQARRDHRFVMALFVLNMTRGLTIGGLQKWGVVQLAVLVACEVVMLLAIRTCRPFPLLSGGFAATLLRLAILACFVPFTFPPSKMFKLKTVSAYVALSLYVVGLIGVFFVPSGRHLYRLALQGFSRFRGCDVGKDVPVVSLRQLQRREAPGLRQANDLGATVHPPLPVDGNLTHPGDHGSIGTGQDRPQDVSLPHRPILSHGPLTPFYRLPRSSVPAVPGEASRVFDNGSRRSSPSSPLTPYPADDPPLNPAKPVDFSSTHSSSSMDMQRSVGWPASGSSSSVSVASEAETPRPLGPRWDDYSFREADLFYARPPPPQVEAARQPLPASESSSKARQKWLSNWSLLRGWDLSGRKLTLSEEKGFSVVRPSRVPHPVLPPATRAVKLELGEDKSS</sequence>
<dbReference type="PANTHER" id="PTHR31145:SF6">
    <property type="entry name" value="INTEGRAL MEMBRANE PROTEIN (AFU_ORTHOLOGUE AFUA_7G01610)"/>
    <property type="match status" value="1"/>
</dbReference>
<feature type="compositionally biased region" description="Low complexity" evidence="1">
    <location>
        <begin position="731"/>
        <end position="762"/>
    </location>
</feature>
<keyword evidence="5" id="KW-1185">Reference proteome</keyword>
<evidence type="ECO:0000313" key="5">
    <source>
        <dbReference type="Proteomes" id="UP001152087"/>
    </source>
</evidence>
<dbReference type="AlphaFoldDB" id="A0A9W8QYJ4"/>
<feature type="transmembrane region" description="Helical" evidence="2">
    <location>
        <begin position="565"/>
        <end position="583"/>
    </location>
</feature>
<feature type="transmembrane region" description="Helical" evidence="2">
    <location>
        <begin position="387"/>
        <end position="408"/>
    </location>
</feature>
<feature type="signal peptide" evidence="3">
    <location>
        <begin position="1"/>
        <end position="23"/>
    </location>
</feature>
<feature type="chain" id="PRO_5040732126" description="TRP C-terminal domain-containing protein" evidence="3">
    <location>
        <begin position="24"/>
        <end position="867"/>
    </location>
</feature>
<reference evidence="4" key="1">
    <citation type="submission" date="2022-09" db="EMBL/GenBank/DDBJ databases">
        <title>Fusarium specimens isolated from Avocado Roots.</title>
        <authorList>
            <person name="Stajich J."/>
            <person name="Roper C."/>
            <person name="Heimlech-Rivalta G."/>
        </authorList>
    </citation>
    <scope>NUCLEOTIDE SEQUENCE</scope>
    <source>
        <strain evidence="4">A02</strain>
    </source>
</reference>
<feature type="transmembrane region" description="Helical" evidence="2">
    <location>
        <begin position="534"/>
        <end position="553"/>
    </location>
</feature>
<protein>
    <recommendedName>
        <fullName evidence="6">TRP C-terminal domain-containing protein</fullName>
    </recommendedName>
</protein>
<dbReference type="EMBL" id="JAOQAV010000048">
    <property type="protein sequence ID" value="KAJ4180451.1"/>
    <property type="molecule type" value="Genomic_DNA"/>
</dbReference>
<keyword evidence="2" id="KW-0472">Membrane</keyword>
<comment type="caution">
    <text evidence="4">The sequence shown here is derived from an EMBL/GenBank/DDBJ whole genome shotgun (WGS) entry which is preliminary data.</text>
</comment>
<dbReference type="InterPro" id="IPR040241">
    <property type="entry name" value="TRP_Flc/Pkd2-like"/>
</dbReference>
<proteinExistence type="predicted"/>
<keyword evidence="3" id="KW-0732">Signal</keyword>
<gene>
    <name evidence="4" type="ORF">NW755_011748</name>
</gene>
<evidence type="ECO:0000313" key="4">
    <source>
        <dbReference type="EMBL" id="KAJ4180451.1"/>
    </source>
</evidence>
<keyword evidence="2" id="KW-1133">Transmembrane helix</keyword>
<feature type="transmembrane region" description="Helical" evidence="2">
    <location>
        <begin position="420"/>
        <end position="450"/>
    </location>
</feature>
<dbReference type="OrthoDB" id="269822at2759"/>
<dbReference type="Proteomes" id="UP001152087">
    <property type="component" value="Unassembled WGS sequence"/>
</dbReference>
<feature type="compositionally biased region" description="Pro residues" evidence="1">
    <location>
        <begin position="711"/>
        <end position="724"/>
    </location>
</feature>
<evidence type="ECO:0000256" key="2">
    <source>
        <dbReference type="SAM" id="Phobius"/>
    </source>
</evidence>
<organism evidence="4 5">
    <name type="scientific">Fusarium falciforme</name>
    <dbReference type="NCBI Taxonomy" id="195108"/>
    <lineage>
        <taxon>Eukaryota</taxon>
        <taxon>Fungi</taxon>
        <taxon>Dikarya</taxon>
        <taxon>Ascomycota</taxon>
        <taxon>Pezizomycotina</taxon>
        <taxon>Sordariomycetes</taxon>
        <taxon>Hypocreomycetidae</taxon>
        <taxon>Hypocreales</taxon>
        <taxon>Nectriaceae</taxon>
        <taxon>Fusarium</taxon>
        <taxon>Fusarium solani species complex</taxon>
    </lineage>
</organism>
<dbReference type="PANTHER" id="PTHR31145">
    <property type="entry name" value="INTEGRAL MEMBRANE PROTEIN (AFU_ORTHOLOGUE AFUA_7G01610)"/>
    <property type="match status" value="1"/>
</dbReference>
<feature type="region of interest" description="Disordered" evidence="1">
    <location>
        <begin position="623"/>
        <end position="671"/>
    </location>
</feature>
<evidence type="ECO:0008006" key="6">
    <source>
        <dbReference type="Google" id="ProtNLM"/>
    </source>
</evidence>
<keyword evidence="2" id="KW-0812">Transmembrane</keyword>
<name>A0A9W8QYJ4_9HYPO</name>
<feature type="transmembrane region" description="Helical" evidence="2">
    <location>
        <begin position="505"/>
        <end position="522"/>
    </location>
</feature>
<evidence type="ECO:0000256" key="3">
    <source>
        <dbReference type="SAM" id="SignalP"/>
    </source>
</evidence>